<gene>
    <name evidence="2" type="ORF">RIMI_LOCUS5103087</name>
</gene>
<proteinExistence type="predicted"/>
<feature type="compositionally biased region" description="Polar residues" evidence="1">
    <location>
        <begin position="50"/>
        <end position="59"/>
    </location>
</feature>
<keyword evidence="3" id="KW-1185">Reference proteome</keyword>
<organism evidence="2 3">
    <name type="scientific">Ranitomeya imitator</name>
    <name type="common">mimic poison frog</name>
    <dbReference type="NCBI Taxonomy" id="111125"/>
    <lineage>
        <taxon>Eukaryota</taxon>
        <taxon>Metazoa</taxon>
        <taxon>Chordata</taxon>
        <taxon>Craniata</taxon>
        <taxon>Vertebrata</taxon>
        <taxon>Euteleostomi</taxon>
        <taxon>Amphibia</taxon>
        <taxon>Batrachia</taxon>
        <taxon>Anura</taxon>
        <taxon>Neobatrachia</taxon>
        <taxon>Hyloidea</taxon>
        <taxon>Dendrobatidae</taxon>
        <taxon>Dendrobatinae</taxon>
        <taxon>Ranitomeya</taxon>
    </lineage>
</organism>
<evidence type="ECO:0000256" key="1">
    <source>
        <dbReference type="SAM" id="MobiDB-lite"/>
    </source>
</evidence>
<sequence>MVLEIAHKQSMNESTQLGWELEQVSKSSELSDGKNGGVTFRILKLEKENQVFSRSSSAKSNEKPPSIWMKAA</sequence>
<feature type="region of interest" description="Disordered" evidence="1">
    <location>
        <begin position="50"/>
        <end position="72"/>
    </location>
</feature>
<dbReference type="Proteomes" id="UP001176940">
    <property type="component" value="Unassembled WGS sequence"/>
</dbReference>
<accession>A0ABN9L5J0</accession>
<name>A0ABN9L5J0_9NEOB</name>
<reference evidence="2" key="1">
    <citation type="submission" date="2023-07" db="EMBL/GenBank/DDBJ databases">
        <authorList>
            <person name="Stuckert A."/>
        </authorList>
    </citation>
    <scope>NUCLEOTIDE SEQUENCE</scope>
</reference>
<comment type="caution">
    <text evidence="2">The sequence shown here is derived from an EMBL/GenBank/DDBJ whole genome shotgun (WGS) entry which is preliminary data.</text>
</comment>
<dbReference type="EMBL" id="CAUEEQ010008560">
    <property type="protein sequence ID" value="CAJ0932482.1"/>
    <property type="molecule type" value="Genomic_DNA"/>
</dbReference>
<feature type="non-terminal residue" evidence="2">
    <location>
        <position position="72"/>
    </location>
</feature>
<evidence type="ECO:0000313" key="2">
    <source>
        <dbReference type="EMBL" id="CAJ0932482.1"/>
    </source>
</evidence>
<evidence type="ECO:0000313" key="3">
    <source>
        <dbReference type="Proteomes" id="UP001176940"/>
    </source>
</evidence>
<protein>
    <submittedName>
        <fullName evidence="2">Uncharacterized protein</fullName>
    </submittedName>
</protein>